<feature type="binding site" evidence="6">
    <location>
        <position position="108"/>
    </location>
    <ligand>
        <name>Mg(2+)</name>
        <dbReference type="ChEBI" id="CHEBI:18420"/>
    </ligand>
</feature>
<evidence type="ECO:0000259" key="7">
    <source>
        <dbReference type="Pfam" id="PF01850"/>
    </source>
</evidence>
<evidence type="ECO:0000256" key="2">
    <source>
        <dbReference type="ARBA" id="ARBA00022722"/>
    </source>
</evidence>
<proteinExistence type="inferred from homology"/>
<keyword evidence="3 6" id="KW-0479">Metal-binding</keyword>
<organism evidence="8 9">
    <name type="scientific">Nocardioides baekrokdamisoli</name>
    <dbReference type="NCBI Taxonomy" id="1804624"/>
    <lineage>
        <taxon>Bacteria</taxon>
        <taxon>Bacillati</taxon>
        <taxon>Actinomycetota</taxon>
        <taxon>Actinomycetes</taxon>
        <taxon>Propionibacteriales</taxon>
        <taxon>Nocardioidaceae</taxon>
        <taxon>Nocardioides</taxon>
    </lineage>
</organism>
<keyword evidence="9" id="KW-1185">Reference proteome</keyword>
<name>A0A3G9IEP3_9ACTN</name>
<evidence type="ECO:0000256" key="5">
    <source>
        <dbReference type="ARBA" id="ARBA00022842"/>
    </source>
</evidence>
<dbReference type="GO" id="GO:0090729">
    <property type="term" value="F:toxin activity"/>
    <property type="evidence" value="ECO:0007669"/>
    <property type="project" value="UniProtKB-KW"/>
</dbReference>
<protein>
    <recommendedName>
        <fullName evidence="6">Ribonuclease VapC</fullName>
        <shortName evidence="6">RNase VapC</shortName>
        <ecNumber evidence="6">3.1.-.-</ecNumber>
    </recommendedName>
    <alternativeName>
        <fullName evidence="6">Toxin VapC</fullName>
    </alternativeName>
</protein>
<feature type="binding site" evidence="6">
    <location>
        <position position="5"/>
    </location>
    <ligand>
        <name>Mg(2+)</name>
        <dbReference type="ChEBI" id="CHEBI:18420"/>
    </ligand>
</feature>
<keyword evidence="5 6" id="KW-0460">Magnesium</keyword>
<dbReference type="GO" id="GO:0016788">
    <property type="term" value="F:hydrolase activity, acting on ester bonds"/>
    <property type="evidence" value="ECO:0007669"/>
    <property type="project" value="InterPro"/>
</dbReference>
<dbReference type="OrthoDB" id="556169at2"/>
<keyword evidence="6" id="KW-0800">Toxin</keyword>
<dbReference type="Gene3D" id="3.40.50.1010">
    <property type="entry name" value="5'-nuclease"/>
    <property type="match status" value="1"/>
</dbReference>
<feature type="domain" description="PIN" evidence="7">
    <location>
        <begin position="4"/>
        <end position="134"/>
    </location>
</feature>
<evidence type="ECO:0000256" key="1">
    <source>
        <dbReference type="ARBA" id="ARBA00022649"/>
    </source>
</evidence>
<dbReference type="InterPro" id="IPR002716">
    <property type="entry name" value="PIN_dom"/>
</dbReference>
<dbReference type="SUPFAM" id="SSF88723">
    <property type="entry name" value="PIN domain-like"/>
    <property type="match status" value="1"/>
</dbReference>
<dbReference type="GO" id="GO:0045926">
    <property type="term" value="P:negative regulation of growth"/>
    <property type="evidence" value="ECO:0007669"/>
    <property type="project" value="UniProtKB-ARBA"/>
</dbReference>
<dbReference type="HAMAP" id="MF_00265">
    <property type="entry name" value="VapC_Nob1"/>
    <property type="match status" value="1"/>
</dbReference>
<comment type="function">
    <text evidence="6">Toxic component of a toxin-antitoxin (TA) system. An RNase.</text>
</comment>
<dbReference type="InterPro" id="IPR022907">
    <property type="entry name" value="VapC_family"/>
</dbReference>
<dbReference type="EC" id="3.1.-.-" evidence="6"/>
<sequence>MNIPDVNVLVALFHEDGPEHARARAWWDESVRKGEPFTVPDVAWTGFLRVVTNRRLYDEAPDLAQAWAFVRAMSAHPQCLKHVPGPDTLMRCETATTQARRTGPDISDAYLAAVAMDYGATVVTFDRDFRKFDDLRVTELA</sequence>
<comment type="similarity">
    <text evidence="6">Belongs to the PINc/VapC protein family.</text>
</comment>
<keyword evidence="4 6" id="KW-0378">Hydrolase</keyword>
<reference evidence="8 9" key="1">
    <citation type="submission" date="2018-11" db="EMBL/GenBank/DDBJ databases">
        <title>Complete genome sequence of Nocardioides baekrokdamisoli strain KCTC 39748.</title>
        <authorList>
            <person name="Kang S.W."/>
            <person name="Lee K.C."/>
            <person name="Kim K.K."/>
            <person name="Kim J.S."/>
            <person name="Kim D.S."/>
            <person name="Ko S.H."/>
            <person name="Yang S.H."/>
            <person name="Shin Y.K."/>
            <person name="Lee J.S."/>
        </authorList>
    </citation>
    <scope>NUCLEOTIDE SEQUENCE [LARGE SCALE GENOMIC DNA]</scope>
    <source>
        <strain evidence="8 9">KCTC 39748</strain>
    </source>
</reference>
<evidence type="ECO:0000256" key="6">
    <source>
        <dbReference type="HAMAP-Rule" id="MF_00265"/>
    </source>
</evidence>
<evidence type="ECO:0000256" key="4">
    <source>
        <dbReference type="ARBA" id="ARBA00022801"/>
    </source>
</evidence>
<evidence type="ECO:0000313" key="8">
    <source>
        <dbReference type="EMBL" id="BBH16826.1"/>
    </source>
</evidence>
<dbReference type="KEGG" id="nbe:Back2_11130"/>
<keyword evidence="1 6" id="KW-1277">Toxin-antitoxin system</keyword>
<dbReference type="GO" id="GO:0004540">
    <property type="term" value="F:RNA nuclease activity"/>
    <property type="evidence" value="ECO:0007669"/>
    <property type="project" value="InterPro"/>
</dbReference>
<dbReference type="AlphaFoldDB" id="A0A3G9IEP3"/>
<dbReference type="Pfam" id="PF01850">
    <property type="entry name" value="PIN"/>
    <property type="match status" value="1"/>
</dbReference>
<dbReference type="NCBIfam" id="TIGR00028">
    <property type="entry name" value="Mtu_PIN_fam"/>
    <property type="match status" value="1"/>
</dbReference>
<dbReference type="GO" id="GO:0000287">
    <property type="term" value="F:magnesium ion binding"/>
    <property type="evidence" value="ECO:0007669"/>
    <property type="project" value="UniProtKB-UniRule"/>
</dbReference>
<dbReference type="InterPro" id="IPR029060">
    <property type="entry name" value="PIN-like_dom_sf"/>
</dbReference>
<comment type="cofactor">
    <cofactor evidence="6">
        <name>Mg(2+)</name>
        <dbReference type="ChEBI" id="CHEBI:18420"/>
    </cofactor>
</comment>
<accession>A0A3G9IEP3</accession>
<dbReference type="InterPro" id="IPR006226">
    <property type="entry name" value="Mtu_PIN"/>
</dbReference>
<dbReference type="Proteomes" id="UP000271573">
    <property type="component" value="Chromosome"/>
</dbReference>
<dbReference type="EMBL" id="AP019307">
    <property type="protein sequence ID" value="BBH16826.1"/>
    <property type="molecule type" value="Genomic_DNA"/>
</dbReference>
<evidence type="ECO:0000313" key="9">
    <source>
        <dbReference type="Proteomes" id="UP000271573"/>
    </source>
</evidence>
<evidence type="ECO:0000256" key="3">
    <source>
        <dbReference type="ARBA" id="ARBA00022723"/>
    </source>
</evidence>
<keyword evidence="2 6" id="KW-0540">Nuclease</keyword>
<gene>
    <name evidence="8" type="primary">vapC31</name>
    <name evidence="6" type="synonym">vapC</name>
    <name evidence="8" type="ORF">Back2_11130</name>
</gene>